<keyword evidence="4" id="KW-1185">Reference proteome</keyword>
<accession>A0A5P8KF64</accession>
<dbReference type="Gene3D" id="1.10.10.2840">
    <property type="entry name" value="PucR C-terminal helix-turn-helix domain"/>
    <property type="match status" value="1"/>
</dbReference>
<feature type="domain" description="Purine catabolism PurC-like" evidence="1">
    <location>
        <begin position="16"/>
        <end position="126"/>
    </location>
</feature>
<protein>
    <submittedName>
        <fullName evidence="3">PucR family transcriptional regulator</fullName>
    </submittedName>
</protein>
<dbReference type="Pfam" id="PF07905">
    <property type="entry name" value="PucR"/>
    <property type="match status" value="1"/>
</dbReference>
<dbReference type="PANTHER" id="PTHR33744">
    <property type="entry name" value="CARBOHYDRATE DIACID REGULATOR"/>
    <property type="match status" value="1"/>
</dbReference>
<evidence type="ECO:0000259" key="1">
    <source>
        <dbReference type="Pfam" id="PF07905"/>
    </source>
</evidence>
<sequence>MSHPTLRSLVGGLGRDLQPVSGFTATDAAVSAVHVSELPDPTGFLSGGELLLTTGLALPKSVAGCETYVARLVRSGVAGLGFGVGPVHDTVPAVLVRACRGAGLPLLVVPAQTPFLAISRAYWHAIAREGEQVLLDQLAYQRALVDAATSEDPTGAVLRTLATAADGWSAVLAPDGRVERAHPQTARERAQPLADDIAQMASGPRTASLISGERHVVLLPLTAEGRAFGFLAVGADHRISPGERRTVVTAASLLGLVESRAAATRRSSASARTGVAALLDLGMVDAAARLGAVVGAPPVPAHVRVLALRSVAVEAAVGLVEQWCEQAHGAVADGERAWFAVPADWRAAAGLPRSLLALDPSVRASLSEPVRVTDLGGVRLRELDALDALDAGSVALDPVVPVSRAGVRAGLAGLLTADRPALVGAARAYLRHRGHWEAAARDLGVHRNTLRYRVDRVREITGLDLDDPDVAAHLWLALRDHTPD</sequence>
<dbReference type="Pfam" id="PF13556">
    <property type="entry name" value="HTH_30"/>
    <property type="match status" value="1"/>
</dbReference>
<dbReference type="InterPro" id="IPR051448">
    <property type="entry name" value="CdaR-like_regulators"/>
</dbReference>
<evidence type="ECO:0000313" key="3">
    <source>
        <dbReference type="EMBL" id="QFR01657.1"/>
    </source>
</evidence>
<dbReference type="InterPro" id="IPR012914">
    <property type="entry name" value="PucR_dom"/>
</dbReference>
<dbReference type="Proteomes" id="UP000327294">
    <property type="component" value="Chromosome"/>
</dbReference>
<dbReference type="KEGG" id="sphv:F9278_41895"/>
<organism evidence="3 4">
    <name type="scientific">Streptomyces phaeolivaceus</name>
    <dbReference type="NCBI Taxonomy" id="2653200"/>
    <lineage>
        <taxon>Bacteria</taxon>
        <taxon>Bacillati</taxon>
        <taxon>Actinomycetota</taxon>
        <taxon>Actinomycetes</taxon>
        <taxon>Kitasatosporales</taxon>
        <taxon>Streptomycetaceae</taxon>
        <taxon>Streptomyces</taxon>
    </lineage>
</organism>
<evidence type="ECO:0000259" key="2">
    <source>
        <dbReference type="Pfam" id="PF13556"/>
    </source>
</evidence>
<dbReference type="EMBL" id="CP045096">
    <property type="protein sequence ID" value="QFR01657.1"/>
    <property type="molecule type" value="Genomic_DNA"/>
</dbReference>
<dbReference type="InterPro" id="IPR042070">
    <property type="entry name" value="PucR_C-HTH_sf"/>
</dbReference>
<dbReference type="InterPro" id="IPR025736">
    <property type="entry name" value="PucR_C-HTH_dom"/>
</dbReference>
<name>A0A5P8KF64_9ACTN</name>
<evidence type="ECO:0000313" key="4">
    <source>
        <dbReference type="Proteomes" id="UP000327294"/>
    </source>
</evidence>
<feature type="domain" description="PucR C-terminal helix-turn-helix" evidence="2">
    <location>
        <begin position="424"/>
        <end position="479"/>
    </location>
</feature>
<dbReference type="AlphaFoldDB" id="A0A5P8KF64"/>
<proteinExistence type="predicted"/>
<gene>
    <name evidence="3" type="ORF">F9278_41895</name>
</gene>
<dbReference type="RefSeq" id="WP_152172984.1">
    <property type="nucleotide sequence ID" value="NZ_CP045096.1"/>
</dbReference>
<reference evidence="3 4" key="1">
    <citation type="submission" date="2019-10" db="EMBL/GenBank/DDBJ databases">
        <title>Streptomyces sp. strain GY16 isolated from leaves of Broussonetia papyrifera.</title>
        <authorList>
            <person name="Mo P."/>
        </authorList>
    </citation>
    <scope>NUCLEOTIDE SEQUENCE [LARGE SCALE GENOMIC DNA]</scope>
    <source>
        <strain evidence="3 4">GY16</strain>
    </source>
</reference>
<dbReference type="PANTHER" id="PTHR33744:SF1">
    <property type="entry name" value="DNA-BINDING TRANSCRIPTIONAL ACTIVATOR ADER"/>
    <property type="match status" value="1"/>
</dbReference>